<dbReference type="InterPro" id="IPR003660">
    <property type="entry name" value="HAMP_dom"/>
</dbReference>
<dbReference type="PANTHER" id="PTHR34220:SF7">
    <property type="entry name" value="SENSOR HISTIDINE KINASE YPDA"/>
    <property type="match status" value="1"/>
</dbReference>
<reference evidence="7 8" key="1">
    <citation type="submission" date="2018-05" db="EMBL/GenBank/DDBJ databases">
        <title>The Hungate 1000. A catalogue of reference genomes from the rumen microbiome.</title>
        <authorList>
            <person name="Kelly W."/>
        </authorList>
    </citation>
    <scope>NUCLEOTIDE SEQUENCE [LARGE SCALE GENOMIC DNA]</scope>
    <source>
        <strain evidence="7 8">NLAE-zl-C242</strain>
    </source>
</reference>
<dbReference type="GO" id="GO:0000155">
    <property type="term" value="F:phosphorelay sensor kinase activity"/>
    <property type="evidence" value="ECO:0007669"/>
    <property type="project" value="InterPro"/>
</dbReference>
<dbReference type="SUPFAM" id="SSF55874">
    <property type="entry name" value="ATPase domain of HSP90 chaperone/DNA topoisomerase II/histidine kinase"/>
    <property type="match status" value="1"/>
</dbReference>
<protein>
    <submittedName>
        <fullName evidence="7">Histidine kinase/DNA gyrase B/HSP90-like ATPase</fullName>
    </submittedName>
</protein>
<keyword evidence="5" id="KW-1133">Transmembrane helix</keyword>
<evidence type="ECO:0000256" key="3">
    <source>
        <dbReference type="ARBA" id="ARBA00022679"/>
    </source>
</evidence>
<keyword evidence="5" id="KW-0812">Transmembrane</keyword>
<dbReference type="AlphaFoldDB" id="A0A2Y9BAV6"/>
<keyword evidence="8" id="KW-1185">Reference proteome</keyword>
<dbReference type="InterPro" id="IPR010559">
    <property type="entry name" value="Sig_transdc_His_kin_internal"/>
</dbReference>
<dbReference type="Pfam" id="PF02518">
    <property type="entry name" value="HATPase_c"/>
    <property type="match status" value="1"/>
</dbReference>
<keyword evidence="5" id="KW-0472">Membrane</keyword>
<accession>A0A2Y9BAV6</accession>
<dbReference type="CDD" id="cd06225">
    <property type="entry name" value="HAMP"/>
    <property type="match status" value="1"/>
</dbReference>
<feature type="domain" description="HAMP" evidence="6">
    <location>
        <begin position="324"/>
        <end position="376"/>
    </location>
</feature>
<dbReference type="RefSeq" id="WP_109730483.1">
    <property type="nucleotide sequence ID" value="NZ_BAAACK010000004.1"/>
</dbReference>
<evidence type="ECO:0000256" key="5">
    <source>
        <dbReference type="SAM" id="Phobius"/>
    </source>
</evidence>
<feature type="transmembrane region" description="Helical" evidence="5">
    <location>
        <begin position="303"/>
        <end position="324"/>
    </location>
</feature>
<dbReference type="SMART" id="SM00387">
    <property type="entry name" value="HATPase_c"/>
    <property type="match status" value="1"/>
</dbReference>
<dbReference type="OrthoDB" id="138378at2"/>
<dbReference type="EMBL" id="QGDL01000003">
    <property type="protein sequence ID" value="PWJ30860.1"/>
    <property type="molecule type" value="Genomic_DNA"/>
</dbReference>
<keyword evidence="4 7" id="KW-0418">Kinase</keyword>
<dbReference type="InterPro" id="IPR003594">
    <property type="entry name" value="HATPase_dom"/>
</dbReference>
<dbReference type="Gene3D" id="6.10.340.10">
    <property type="match status" value="1"/>
</dbReference>
<dbReference type="PANTHER" id="PTHR34220">
    <property type="entry name" value="SENSOR HISTIDINE KINASE YPDA"/>
    <property type="match status" value="1"/>
</dbReference>
<organism evidence="7 8">
    <name type="scientific">Faecalicatena orotica</name>
    <dbReference type="NCBI Taxonomy" id="1544"/>
    <lineage>
        <taxon>Bacteria</taxon>
        <taxon>Bacillati</taxon>
        <taxon>Bacillota</taxon>
        <taxon>Clostridia</taxon>
        <taxon>Lachnospirales</taxon>
        <taxon>Lachnospiraceae</taxon>
        <taxon>Faecalicatena</taxon>
    </lineage>
</organism>
<evidence type="ECO:0000256" key="2">
    <source>
        <dbReference type="ARBA" id="ARBA00022553"/>
    </source>
</evidence>
<keyword evidence="2" id="KW-0597">Phosphoprotein</keyword>
<evidence type="ECO:0000313" key="8">
    <source>
        <dbReference type="Proteomes" id="UP000245845"/>
    </source>
</evidence>
<dbReference type="Pfam" id="PF06580">
    <property type="entry name" value="His_kinase"/>
    <property type="match status" value="1"/>
</dbReference>
<keyword evidence="3" id="KW-0808">Transferase</keyword>
<dbReference type="PROSITE" id="PS50885">
    <property type="entry name" value="HAMP"/>
    <property type="match status" value="1"/>
</dbReference>
<comment type="caution">
    <text evidence="7">The sequence shown here is derived from an EMBL/GenBank/DDBJ whole genome shotgun (WGS) entry which is preliminary data.</text>
</comment>
<sequence>MEDNKGKKRYSLRRKMIQYNLTVTLISLILCGVIFVASVSIIVGDYIHSDINFFLSAMSETMESKLSYCGDTITRLRGSTLLMDYLENTGERRTEEDEEYVRQIRAEFDKQVSISSQSSLGAGVPPLIRQVYLFDQEGQHLSSSYYAMMYAEIAGSDKTFEGIYRQYLQDIRKGNHYGYYPEGEDSIFLAFPVYDDGMERQGSILFQLDQSAIEYIMQDMGKYGNSFWAFFDAEGNYVYGKDADAILKEKETILYTFKTEPYKAKAGGSSYRIFKKELGLNLQVVLGIPENQSLILMYNSVKVYVIVIALITGAACLIFVYMIYRMTRPLKEVTDKLLEVKEGKFEAKLPDYGSEEFHEISQVFNDMTAYIDHLVKQVYEKQLSIKDMEMKFLQTQMNPHFMFNVLNTIALQAQMDGNTDVYKMISSFSQLIQAKIYRNSSEKVQIRQELEYVNYYLYLQSYRYGDRLEYEIKVEDPTLAELYIPKLCIQLIVENAVVHGIEPKTENGKVEVHIYAEDESLYIDTTDNGIGFESEGIISLPISQEGESKSHNHVGLNNAHHIIRLMYGEEYGIRIYSKPGEGTRVSICIPFDDGQDRRESPCTE</sequence>
<dbReference type="GO" id="GO:0016020">
    <property type="term" value="C:membrane"/>
    <property type="evidence" value="ECO:0007669"/>
    <property type="project" value="UniProtKB-SubCell"/>
</dbReference>
<dbReference type="Pfam" id="PF00672">
    <property type="entry name" value="HAMP"/>
    <property type="match status" value="1"/>
</dbReference>
<evidence type="ECO:0000256" key="1">
    <source>
        <dbReference type="ARBA" id="ARBA00004370"/>
    </source>
</evidence>
<evidence type="ECO:0000259" key="6">
    <source>
        <dbReference type="PROSITE" id="PS50885"/>
    </source>
</evidence>
<comment type="subcellular location">
    <subcellularLocation>
        <location evidence="1">Membrane</location>
    </subcellularLocation>
</comment>
<feature type="transmembrane region" description="Helical" evidence="5">
    <location>
        <begin position="21"/>
        <end position="43"/>
    </location>
</feature>
<dbReference type="InterPro" id="IPR036890">
    <property type="entry name" value="HATPase_C_sf"/>
</dbReference>
<proteinExistence type="predicted"/>
<evidence type="ECO:0000313" key="7">
    <source>
        <dbReference type="EMBL" id="PWJ30860.1"/>
    </source>
</evidence>
<dbReference type="InterPro" id="IPR050640">
    <property type="entry name" value="Bact_2-comp_sensor_kinase"/>
</dbReference>
<name>A0A2Y9BAV6_9FIRM</name>
<gene>
    <name evidence="7" type="ORF">A8806_103267</name>
</gene>
<dbReference type="Gene3D" id="3.30.565.10">
    <property type="entry name" value="Histidine kinase-like ATPase, C-terminal domain"/>
    <property type="match status" value="1"/>
</dbReference>
<evidence type="ECO:0000256" key="4">
    <source>
        <dbReference type="ARBA" id="ARBA00022777"/>
    </source>
</evidence>
<dbReference type="SMART" id="SM00304">
    <property type="entry name" value="HAMP"/>
    <property type="match status" value="1"/>
</dbReference>
<dbReference type="Proteomes" id="UP000245845">
    <property type="component" value="Unassembled WGS sequence"/>
</dbReference>